<dbReference type="PANTHER" id="PTHR47510:SF3">
    <property type="entry name" value="ENDO_EXONUCLEASE_PHOSPHATASE DOMAIN-CONTAINING PROTEIN"/>
    <property type="match status" value="1"/>
</dbReference>
<dbReference type="EMBL" id="JAZGQO010000019">
    <property type="protein sequence ID" value="KAK6166965.1"/>
    <property type="molecule type" value="Genomic_DNA"/>
</dbReference>
<sequence>MALEIWYKLFHAILHLHAPKKRKRIKNYKQPEWFNSEINKARKTRDFYKRKNDHINYRLWRNTTKNLITSSKSKYIKTAIQENKDSKHIWKFFNNAMGNKKNCPYPVTIKSDNKEYDDLSDIANIMNNYFTNVTDDIKPVYNPLSNKYCEKIDKFVKTIPPDNEFTINYISCADVHKYLNMLDPSKATGIDSIGPKILRMSTDYIFESLTYIINLCISKDIFPEQLKFAKLIPIHKKEDKDLPNNYRPISVLPTISKIFEKHISSQM</sequence>
<evidence type="ECO:0000313" key="1">
    <source>
        <dbReference type="EMBL" id="KAK6166965.1"/>
    </source>
</evidence>
<dbReference type="AlphaFoldDB" id="A0AAN8GGH3"/>
<accession>A0AAN8GGH3</accession>
<gene>
    <name evidence="1" type="ORF">SNE40_022152</name>
    <name evidence="2" type="ORF">SNE40_022161</name>
</gene>
<evidence type="ECO:0000313" key="2">
    <source>
        <dbReference type="EMBL" id="KAK6166974.1"/>
    </source>
</evidence>
<protein>
    <submittedName>
        <fullName evidence="2">Uncharacterized protein</fullName>
    </submittedName>
</protein>
<comment type="caution">
    <text evidence="2">The sequence shown here is derived from an EMBL/GenBank/DDBJ whole genome shotgun (WGS) entry which is preliminary data.</text>
</comment>
<dbReference type="EMBL" id="JAZGQO010000019">
    <property type="protein sequence ID" value="KAK6166974.1"/>
    <property type="molecule type" value="Genomic_DNA"/>
</dbReference>
<dbReference type="PANTHER" id="PTHR47510">
    <property type="entry name" value="REVERSE TRANSCRIPTASE DOMAIN-CONTAINING PROTEIN"/>
    <property type="match status" value="1"/>
</dbReference>
<dbReference type="Proteomes" id="UP001347796">
    <property type="component" value="Unassembled WGS sequence"/>
</dbReference>
<keyword evidence="3" id="KW-1185">Reference proteome</keyword>
<evidence type="ECO:0000313" key="3">
    <source>
        <dbReference type="Proteomes" id="UP001347796"/>
    </source>
</evidence>
<proteinExistence type="predicted"/>
<organism evidence="2 3">
    <name type="scientific">Patella caerulea</name>
    <name type="common">Rayed Mediterranean limpet</name>
    <dbReference type="NCBI Taxonomy" id="87958"/>
    <lineage>
        <taxon>Eukaryota</taxon>
        <taxon>Metazoa</taxon>
        <taxon>Spiralia</taxon>
        <taxon>Lophotrochozoa</taxon>
        <taxon>Mollusca</taxon>
        <taxon>Gastropoda</taxon>
        <taxon>Patellogastropoda</taxon>
        <taxon>Patelloidea</taxon>
        <taxon>Patellidae</taxon>
        <taxon>Patella</taxon>
    </lineage>
</organism>
<name>A0AAN8GGH3_PATCE</name>
<reference evidence="2 3" key="1">
    <citation type="submission" date="2024-01" db="EMBL/GenBank/DDBJ databases">
        <title>The genome of the rayed Mediterranean limpet Patella caerulea (Linnaeus, 1758).</title>
        <authorList>
            <person name="Anh-Thu Weber A."/>
            <person name="Halstead-Nussloch G."/>
        </authorList>
    </citation>
    <scope>NUCLEOTIDE SEQUENCE [LARGE SCALE GENOMIC DNA]</scope>
    <source>
        <strain evidence="2">AATW-2023a</strain>
        <tissue evidence="2">Whole specimen</tissue>
    </source>
</reference>